<name>A0ABR2ZHI8_9AGAR</name>
<proteinExistence type="predicted"/>
<evidence type="ECO:0000313" key="2">
    <source>
        <dbReference type="Proteomes" id="UP001437256"/>
    </source>
</evidence>
<comment type="caution">
    <text evidence="1">The sequence shown here is derived from an EMBL/GenBank/DDBJ whole genome shotgun (WGS) entry which is preliminary data.</text>
</comment>
<dbReference type="Proteomes" id="UP001437256">
    <property type="component" value="Unassembled WGS sequence"/>
</dbReference>
<organism evidence="1 2">
    <name type="scientific">Marasmius tenuissimus</name>
    <dbReference type="NCBI Taxonomy" id="585030"/>
    <lineage>
        <taxon>Eukaryota</taxon>
        <taxon>Fungi</taxon>
        <taxon>Dikarya</taxon>
        <taxon>Basidiomycota</taxon>
        <taxon>Agaricomycotina</taxon>
        <taxon>Agaricomycetes</taxon>
        <taxon>Agaricomycetidae</taxon>
        <taxon>Agaricales</taxon>
        <taxon>Marasmiineae</taxon>
        <taxon>Marasmiaceae</taxon>
        <taxon>Marasmius</taxon>
    </lineage>
</organism>
<reference evidence="1 2" key="1">
    <citation type="submission" date="2024-05" db="EMBL/GenBank/DDBJ databases">
        <title>A draft genome resource for the thread blight pathogen Marasmius tenuissimus strain MS-2.</title>
        <authorList>
            <person name="Yulfo-Soto G.E."/>
            <person name="Baruah I.K."/>
            <person name="Amoako-Attah I."/>
            <person name="Bukari Y."/>
            <person name="Meinhardt L.W."/>
            <person name="Bailey B.A."/>
            <person name="Cohen S.P."/>
        </authorList>
    </citation>
    <scope>NUCLEOTIDE SEQUENCE [LARGE SCALE GENOMIC DNA]</scope>
    <source>
        <strain evidence="1 2">MS-2</strain>
    </source>
</reference>
<protein>
    <submittedName>
        <fullName evidence="1">Uncharacterized protein</fullName>
    </submittedName>
</protein>
<gene>
    <name evidence="1" type="ORF">AAF712_012398</name>
</gene>
<sequence>MLERSRITPLQISIEGWETVSLDLAERVVGEFSRLSSLSCDLRHPHLLETILRALGSSPSSSLVSVSIRFEPRWNGERLEDWVPILETPNWSTKWCQNLRELDLAFDVPIITFEDITMILSSSPKLENLSLRFEDLPPPRHASSEAARITLPLLATLNVTDLDGSGFHLQSLLGQLRIPSSAEVSLSFVELSPRLGSHLAYLVEGREITSFSYEEIHLGRRSLGYKINIREDSLWIGTCDDWAETLPSFVGR</sequence>
<evidence type="ECO:0000313" key="1">
    <source>
        <dbReference type="EMBL" id="KAL0060805.1"/>
    </source>
</evidence>
<keyword evidence="2" id="KW-1185">Reference proteome</keyword>
<dbReference type="EMBL" id="JBBXMP010000160">
    <property type="protein sequence ID" value="KAL0060805.1"/>
    <property type="molecule type" value="Genomic_DNA"/>
</dbReference>
<accession>A0ABR2ZHI8</accession>